<evidence type="ECO:0000313" key="2">
    <source>
        <dbReference type="EMBL" id="ABA94841.1"/>
    </source>
</evidence>
<reference evidence="2" key="2">
    <citation type="submission" date="2005-04" db="EMBL/GenBank/DDBJ databases">
        <authorList>
            <person name="Buell C.R."/>
            <person name="Wing R.A."/>
            <person name="McCombie W.A."/>
            <person name="Ouyang S."/>
        </authorList>
    </citation>
    <scope>NUCLEOTIDE SEQUENCE</scope>
</reference>
<organism evidence="2">
    <name type="scientific">Oryza sativa subsp. japonica</name>
    <name type="common">Rice</name>
    <dbReference type="NCBI Taxonomy" id="39947"/>
    <lineage>
        <taxon>Eukaryota</taxon>
        <taxon>Viridiplantae</taxon>
        <taxon>Streptophyta</taxon>
        <taxon>Embryophyta</taxon>
        <taxon>Tracheophyta</taxon>
        <taxon>Spermatophyta</taxon>
        <taxon>Magnoliopsida</taxon>
        <taxon>Liliopsida</taxon>
        <taxon>Poales</taxon>
        <taxon>Poaceae</taxon>
        <taxon>BOP clade</taxon>
        <taxon>Oryzoideae</taxon>
        <taxon>Oryzeae</taxon>
        <taxon>Oryzinae</taxon>
        <taxon>Oryza</taxon>
        <taxon>Oryza sativa</taxon>
    </lineage>
</organism>
<name>Q2R0T7_ORYSJ</name>
<reference evidence="2" key="1">
    <citation type="journal article" date="2005" name="BMC Biol.">
        <title>The sequence of rice chromosomes 11 and 12, rich in disease resistance genes and recent gene duplications.</title>
        <authorList>
            <consortium name="The rice chromosomes 11 and 12 sequencing consortia"/>
        </authorList>
    </citation>
    <scope>NUCLEOTIDE SEQUENCE [LARGE SCALE GENOMIC DNA]</scope>
</reference>
<gene>
    <name evidence="2" type="ordered locus">LOC_Os11g41460</name>
</gene>
<feature type="compositionally biased region" description="Basic and acidic residues" evidence="1">
    <location>
        <begin position="1"/>
        <end position="12"/>
    </location>
</feature>
<accession>Q2R0T7</accession>
<reference evidence="2" key="3">
    <citation type="submission" date="2006-01" db="EMBL/GenBank/DDBJ databases">
        <authorList>
            <person name="Buell R."/>
        </authorList>
    </citation>
    <scope>NUCLEOTIDE SEQUENCE</scope>
</reference>
<dbReference type="AlphaFoldDB" id="Q2R0T7"/>
<feature type="compositionally biased region" description="Polar residues" evidence="1">
    <location>
        <begin position="34"/>
        <end position="45"/>
    </location>
</feature>
<protein>
    <submittedName>
        <fullName evidence="2">Uncharacterized protein</fullName>
    </submittedName>
</protein>
<feature type="compositionally biased region" description="Low complexity" evidence="1">
    <location>
        <begin position="72"/>
        <end position="85"/>
    </location>
</feature>
<feature type="region of interest" description="Disordered" evidence="1">
    <location>
        <begin position="136"/>
        <end position="159"/>
    </location>
</feature>
<dbReference type="EMBL" id="DP000010">
    <property type="protein sequence ID" value="ABA94841.1"/>
    <property type="molecule type" value="Genomic_DNA"/>
</dbReference>
<proteinExistence type="predicted"/>
<sequence length="500" mass="54446">MSLKEGVAKEASDVVAATTSGSNVPKRGRKFSSVLGTHQKPTSPADSGASPPPQRKQRLATIGEKMARAKAAHSGADAASSGSPAATSTEVVVATKDQEAALSSPIASLVPTQPLSADALTWGELQAEMERILQAGARGPGRPPEDEGVGGGNETQRRGLEHRMSELEGHLTEIQGSLRTSFTGLHQLAGECGVMTMIAAHPDEWSLTSSLAELARAMEVIPSRHAARIGEVTSNGIFTGVYHVLACMRLAHPDLDLKEALDRGAADNAPRDPEYLCHCRYVDVKDVQQHGQPDTLVVVPALTLEPHVLEVEVDQGPSARANMAMMSLDFENALADRDRQIQYWRMKLEVAELERVIVEAKKDQAMETLRGREVWFNSYLKSCCTAMVEVCRELRVPRGDPEESAAGYISWMKGACAQLEGIGKRINEALKQECRRASRYAGGHVLACIRDHRPQLHLEFLREGFSHFRKTSAEIDGLAQSMAPLAEKVFSSMDCRWPSW</sequence>
<feature type="region of interest" description="Disordered" evidence="1">
    <location>
        <begin position="1"/>
        <end position="85"/>
    </location>
</feature>
<evidence type="ECO:0000256" key="1">
    <source>
        <dbReference type="SAM" id="MobiDB-lite"/>
    </source>
</evidence>